<proteinExistence type="predicted"/>
<dbReference type="InterPro" id="IPR029039">
    <property type="entry name" value="Flavoprotein-like_sf"/>
</dbReference>
<dbReference type="KEGG" id="haby:HLVA_00710"/>
<dbReference type="PANTHER" id="PTHR43278:SF4">
    <property type="entry name" value="NAD(P)H-DEPENDENT FMN-CONTAINING OXIDOREDUCTASE YWQN-RELATED"/>
    <property type="match status" value="1"/>
</dbReference>
<dbReference type="AlphaFoldDB" id="A0AAU9DBC3"/>
<feature type="domain" description="NADPH-dependent FMN reductase-like" evidence="3">
    <location>
        <begin position="1"/>
        <end position="152"/>
    </location>
</feature>
<keyword evidence="2" id="KW-0288">FMN</keyword>
<dbReference type="Proteomes" id="UP001321582">
    <property type="component" value="Chromosome"/>
</dbReference>
<sequence>MKIAIINGSPRSDENSGFIAKKANEYLEKLGAESSIINVNEVLKDLEFPFCTACTTPCIQKCENNSPKLKEAFDILRESQGVIMISPVYFGTVTGQLKAFWDLGRHLRNEKALYKKPGIAVAVGASRFGGQETTVRTMIDMMLIQGMSVTGDGFDDNLGHQGVCFQKKSSDDLEGVKSLERGTKRLLEILS</sequence>
<dbReference type="SUPFAM" id="SSF52218">
    <property type="entry name" value="Flavoproteins"/>
    <property type="match status" value="1"/>
</dbReference>
<dbReference type="EMBL" id="AP027059">
    <property type="protein sequence ID" value="BDU49502.1"/>
    <property type="molecule type" value="Genomic_DNA"/>
</dbReference>
<name>A0AAU9DBC3_9FUSO</name>
<dbReference type="PANTHER" id="PTHR43278">
    <property type="entry name" value="NAD(P)H-DEPENDENT FMN-CONTAINING OXIDOREDUCTASE YWQN-RELATED"/>
    <property type="match status" value="1"/>
</dbReference>
<dbReference type="Pfam" id="PF03358">
    <property type="entry name" value="FMN_red"/>
    <property type="match status" value="1"/>
</dbReference>
<dbReference type="RefSeq" id="WP_307904454.1">
    <property type="nucleotide sequence ID" value="NZ_AP027059.1"/>
</dbReference>
<dbReference type="Gene3D" id="3.40.50.360">
    <property type="match status" value="1"/>
</dbReference>
<dbReference type="GO" id="GO:0016491">
    <property type="term" value="F:oxidoreductase activity"/>
    <property type="evidence" value="ECO:0007669"/>
    <property type="project" value="InterPro"/>
</dbReference>
<reference evidence="4 5" key="1">
    <citation type="submission" date="2022-11" db="EMBL/GenBank/DDBJ databases">
        <title>Haliovirga abyssi gen. nov., sp. nov., a mesophilic fermentative bacterium isolated from the Iheya North hydrothermal field and the proposal of Haliovirgaceae fam. nov.</title>
        <authorList>
            <person name="Miyazaki U."/>
            <person name="Tame A."/>
            <person name="Miyazaki J."/>
            <person name="Takai K."/>
            <person name="Sawayama S."/>
            <person name="Kitajima M."/>
            <person name="Okamoto A."/>
            <person name="Nakagawa S."/>
        </authorList>
    </citation>
    <scope>NUCLEOTIDE SEQUENCE [LARGE SCALE GENOMIC DNA]</scope>
    <source>
        <strain evidence="4 5">IC12</strain>
    </source>
</reference>
<evidence type="ECO:0000259" key="3">
    <source>
        <dbReference type="Pfam" id="PF03358"/>
    </source>
</evidence>
<evidence type="ECO:0000313" key="5">
    <source>
        <dbReference type="Proteomes" id="UP001321582"/>
    </source>
</evidence>
<evidence type="ECO:0000256" key="1">
    <source>
        <dbReference type="ARBA" id="ARBA00022630"/>
    </source>
</evidence>
<gene>
    <name evidence="4" type="ORF">HLVA_00710</name>
</gene>
<accession>A0AAU9DBC3</accession>
<dbReference type="InterPro" id="IPR051796">
    <property type="entry name" value="ISF_SsuE-like"/>
</dbReference>
<protein>
    <submittedName>
        <fullName evidence="4">FMN reductase</fullName>
    </submittedName>
</protein>
<evidence type="ECO:0000256" key="2">
    <source>
        <dbReference type="ARBA" id="ARBA00022643"/>
    </source>
</evidence>
<keyword evidence="5" id="KW-1185">Reference proteome</keyword>
<keyword evidence="1" id="KW-0285">Flavoprotein</keyword>
<organism evidence="4 5">
    <name type="scientific">Haliovirga abyssi</name>
    <dbReference type="NCBI Taxonomy" id="2996794"/>
    <lineage>
        <taxon>Bacteria</taxon>
        <taxon>Fusobacteriati</taxon>
        <taxon>Fusobacteriota</taxon>
        <taxon>Fusobacteriia</taxon>
        <taxon>Fusobacteriales</taxon>
        <taxon>Haliovirgaceae</taxon>
        <taxon>Haliovirga</taxon>
    </lineage>
</organism>
<evidence type="ECO:0000313" key="4">
    <source>
        <dbReference type="EMBL" id="BDU49502.1"/>
    </source>
</evidence>
<dbReference type="InterPro" id="IPR005025">
    <property type="entry name" value="FMN_Rdtase-like_dom"/>
</dbReference>